<keyword evidence="3" id="KW-1185">Reference proteome</keyword>
<dbReference type="Proteomes" id="UP000241764">
    <property type="component" value="Unassembled WGS sequence"/>
</dbReference>
<feature type="transmembrane region" description="Helical" evidence="1">
    <location>
        <begin position="121"/>
        <end position="146"/>
    </location>
</feature>
<sequence length="394" mass="44278">MAVKKRLVVNFTGYEGLHPDAVRGRYLNSSADFNSLWHAKTRAGPMVPQGQNIASMQIATSGANWQTQTEFCQYGAADIFDAYAARNVATRFATGLMAFLDILLTGTFWRYLRTSWRFCVFFMWPFALACFITLVTVAIGLLPLFAGYSALHLLWTIPLALATGRLLLIWPGEKLFFSYLLDDWAAASDRIHGRNPSLLQRRHAFADQLAEKLRTTDADEVLIIGHSLGTVPAVEAIADVWRSDPELLKRKPVSLLAAGSCLLMIAFHPRAAGLREDVRIVCQDTPVLWAEFQTITDIIHFYKSDPAKALGIKPRSALTIRRIRFKHIHSAKRYARARKNFFKMHLLFLKGAQIRNPYDIGMFVQGPFAFGDLVIRYQNSAAPLDEAGRVMEPA</sequence>
<dbReference type="OrthoDB" id="7257484at2"/>
<dbReference type="SUPFAM" id="SSF53474">
    <property type="entry name" value="alpha/beta-Hydrolases"/>
    <property type="match status" value="1"/>
</dbReference>
<evidence type="ECO:0000256" key="1">
    <source>
        <dbReference type="SAM" id="Phobius"/>
    </source>
</evidence>
<dbReference type="InterPro" id="IPR029058">
    <property type="entry name" value="AB_hydrolase_fold"/>
</dbReference>
<comment type="caution">
    <text evidence="2">The sequence shown here is derived from an EMBL/GenBank/DDBJ whole genome shotgun (WGS) entry which is preliminary data.</text>
</comment>
<keyword evidence="1" id="KW-1133">Transmembrane helix</keyword>
<organism evidence="2 3">
    <name type="scientific">Phyllobacterium sophorae</name>
    <dbReference type="NCBI Taxonomy" id="1520277"/>
    <lineage>
        <taxon>Bacteria</taxon>
        <taxon>Pseudomonadati</taxon>
        <taxon>Pseudomonadota</taxon>
        <taxon>Alphaproteobacteria</taxon>
        <taxon>Hyphomicrobiales</taxon>
        <taxon>Phyllobacteriaceae</taxon>
        <taxon>Phyllobacterium</taxon>
    </lineage>
</organism>
<proteinExistence type="predicted"/>
<evidence type="ECO:0000313" key="2">
    <source>
        <dbReference type="EMBL" id="PSH64746.1"/>
    </source>
</evidence>
<accession>A0A2P7BE42</accession>
<dbReference type="GO" id="GO:0016787">
    <property type="term" value="F:hydrolase activity"/>
    <property type="evidence" value="ECO:0007669"/>
    <property type="project" value="UniProtKB-KW"/>
</dbReference>
<dbReference type="RefSeq" id="WP_106664290.1">
    <property type="nucleotide sequence ID" value="NZ_PGGM01000004.1"/>
</dbReference>
<keyword evidence="2" id="KW-0378">Hydrolase</keyword>
<feature type="transmembrane region" description="Helical" evidence="1">
    <location>
        <begin position="88"/>
        <end position="109"/>
    </location>
</feature>
<dbReference type="EMBL" id="PGGM01000004">
    <property type="protein sequence ID" value="PSH64746.1"/>
    <property type="molecule type" value="Genomic_DNA"/>
</dbReference>
<dbReference type="AlphaFoldDB" id="A0A2P7BE42"/>
<reference evidence="3" key="1">
    <citation type="submission" date="2017-11" db="EMBL/GenBank/DDBJ databases">
        <authorList>
            <person name="Kuznetsova I."/>
            <person name="Sazanova A."/>
            <person name="Chirak E."/>
            <person name="Safronova V."/>
            <person name="Willems A."/>
        </authorList>
    </citation>
    <scope>NUCLEOTIDE SEQUENCE [LARGE SCALE GENOMIC DNA]</scope>
    <source>
        <strain evidence="3">CCBAU 03422</strain>
    </source>
</reference>
<gene>
    <name evidence="2" type="ORF">CU103_12465</name>
</gene>
<evidence type="ECO:0000313" key="3">
    <source>
        <dbReference type="Proteomes" id="UP000241764"/>
    </source>
</evidence>
<protein>
    <submittedName>
        <fullName evidence="2">Alpha/beta hydrolase</fullName>
    </submittedName>
</protein>
<feature type="transmembrane region" description="Helical" evidence="1">
    <location>
        <begin position="152"/>
        <end position="170"/>
    </location>
</feature>
<name>A0A2P7BE42_9HYPH</name>
<keyword evidence="1" id="KW-0472">Membrane</keyword>
<keyword evidence="1" id="KW-0812">Transmembrane</keyword>